<evidence type="ECO:0000313" key="4">
    <source>
        <dbReference type="EMBL" id="MVN89743.1"/>
    </source>
</evidence>
<dbReference type="Pfam" id="PF00072">
    <property type="entry name" value="Response_reg"/>
    <property type="match status" value="1"/>
</dbReference>
<dbReference type="AlphaFoldDB" id="A0A6I4IPC4"/>
<dbReference type="EMBL" id="WQLA01000001">
    <property type="protein sequence ID" value="MVN89743.1"/>
    <property type="molecule type" value="Genomic_DNA"/>
</dbReference>
<dbReference type="GO" id="GO:0000160">
    <property type="term" value="P:phosphorelay signal transduction system"/>
    <property type="evidence" value="ECO:0007669"/>
    <property type="project" value="InterPro"/>
</dbReference>
<dbReference type="PROSITE" id="PS50110">
    <property type="entry name" value="RESPONSE_REGULATORY"/>
    <property type="match status" value="1"/>
</dbReference>
<evidence type="ECO:0000256" key="2">
    <source>
        <dbReference type="PROSITE-ProRule" id="PRU00169"/>
    </source>
</evidence>
<dbReference type="InterPro" id="IPR011006">
    <property type="entry name" value="CheY-like_superfamily"/>
</dbReference>
<comment type="caution">
    <text evidence="4">The sequence shown here is derived from an EMBL/GenBank/DDBJ whole genome shotgun (WGS) entry which is preliminary data.</text>
</comment>
<evidence type="ECO:0000259" key="3">
    <source>
        <dbReference type="PROSITE" id="PS50110"/>
    </source>
</evidence>
<evidence type="ECO:0000313" key="5">
    <source>
        <dbReference type="Proteomes" id="UP000434850"/>
    </source>
</evidence>
<organism evidence="4 5">
    <name type="scientific">Mucilaginibacter aquatilis</name>
    <dbReference type="NCBI Taxonomy" id="1517760"/>
    <lineage>
        <taxon>Bacteria</taxon>
        <taxon>Pseudomonadati</taxon>
        <taxon>Bacteroidota</taxon>
        <taxon>Sphingobacteriia</taxon>
        <taxon>Sphingobacteriales</taxon>
        <taxon>Sphingobacteriaceae</taxon>
        <taxon>Mucilaginibacter</taxon>
    </lineage>
</organism>
<name>A0A6I4IPC4_9SPHI</name>
<dbReference type="SMART" id="SM00448">
    <property type="entry name" value="REC"/>
    <property type="match status" value="1"/>
</dbReference>
<dbReference type="Gene3D" id="3.40.50.2300">
    <property type="match status" value="1"/>
</dbReference>
<feature type="modified residue" description="4-aspartylphosphate" evidence="2">
    <location>
        <position position="55"/>
    </location>
</feature>
<sequence length="123" mass="13879">MNTMSRILAVDDDKDILEALQLVLEDYGYEVNTLADGHQLFDMINKEQPDLILMDIMLNGLDGRDLCKHVKLNDKTHSIPVIMISASHNVGDVLKQECAPDDFLAKPFDISMLINKIQRQLVA</sequence>
<protein>
    <submittedName>
        <fullName evidence="4">Response regulator</fullName>
    </submittedName>
</protein>
<dbReference type="PANTHER" id="PTHR44591:SF3">
    <property type="entry name" value="RESPONSE REGULATORY DOMAIN-CONTAINING PROTEIN"/>
    <property type="match status" value="1"/>
</dbReference>
<dbReference type="InterPro" id="IPR001789">
    <property type="entry name" value="Sig_transdc_resp-reg_receiver"/>
</dbReference>
<dbReference type="SUPFAM" id="SSF52172">
    <property type="entry name" value="CheY-like"/>
    <property type="match status" value="1"/>
</dbReference>
<dbReference type="Proteomes" id="UP000434850">
    <property type="component" value="Unassembled WGS sequence"/>
</dbReference>
<dbReference type="PANTHER" id="PTHR44591">
    <property type="entry name" value="STRESS RESPONSE REGULATOR PROTEIN 1"/>
    <property type="match status" value="1"/>
</dbReference>
<accession>A0A6I4IPC4</accession>
<reference evidence="4 5" key="1">
    <citation type="submission" date="2019-12" db="EMBL/GenBank/DDBJ databases">
        <title>Mucilaginibacter sp. HME9299 genome sequencing and assembly.</title>
        <authorList>
            <person name="Kang H."/>
            <person name="Kim H."/>
            <person name="Joh K."/>
        </authorList>
    </citation>
    <scope>NUCLEOTIDE SEQUENCE [LARGE SCALE GENOMIC DNA]</scope>
    <source>
        <strain evidence="4 5">HME9299</strain>
    </source>
</reference>
<feature type="domain" description="Response regulatory" evidence="3">
    <location>
        <begin position="6"/>
        <end position="121"/>
    </location>
</feature>
<proteinExistence type="predicted"/>
<keyword evidence="5" id="KW-1185">Reference proteome</keyword>
<dbReference type="OrthoDB" id="677887at2"/>
<keyword evidence="1 2" id="KW-0597">Phosphoprotein</keyword>
<gene>
    <name evidence="4" type="ORF">GO816_01260</name>
</gene>
<evidence type="ECO:0000256" key="1">
    <source>
        <dbReference type="ARBA" id="ARBA00022553"/>
    </source>
</evidence>
<dbReference type="InterPro" id="IPR050595">
    <property type="entry name" value="Bact_response_regulator"/>
</dbReference>